<dbReference type="PROSITE" id="PS51037">
    <property type="entry name" value="YEATS"/>
    <property type="match status" value="1"/>
</dbReference>
<keyword evidence="7" id="KW-1185">Reference proteome</keyword>
<evidence type="ECO:0000313" key="6">
    <source>
        <dbReference type="EMBL" id="CAE7034918.1"/>
    </source>
</evidence>
<dbReference type="InterPro" id="IPR002035">
    <property type="entry name" value="VWF_A"/>
</dbReference>
<keyword evidence="1 2" id="KW-0539">Nucleus</keyword>
<dbReference type="InterPro" id="IPR051266">
    <property type="entry name" value="CLCR"/>
</dbReference>
<dbReference type="SMART" id="SM00327">
    <property type="entry name" value="VWA"/>
    <property type="match status" value="1"/>
</dbReference>
<dbReference type="InterPro" id="IPR036465">
    <property type="entry name" value="vWFA_dom_sf"/>
</dbReference>
<dbReference type="InterPro" id="IPR055129">
    <property type="entry name" value="YEATS_dom"/>
</dbReference>
<dbReference type="InterPro" id="IPR038704">
    <property type="entry name" value="YEAST_sf"/>
</dbReference>
<dbReference type="SUPFAM" id="SSF53300">
    <property type="entry name" value="vWA-like"/>
    <property type="match status" value="2"/>
</dbReference>
<evidence type="ECO:0000259" key="5">
    <source>
        <dbReference type="PROSITE" id="PS51037"/>
    </source>
</evidence>
<evidence type="ECO:0000256" key="3">
    <source>
        <dbReference type="SAM" id="MobiDB-lite"/>
    </source>
</evidence>
<dbReference type="Pfam" id="PF13519">
    <property type="entry name" value="VWA_2"/>
    <property type="match status" value="1"/>
</dbReference>
<comment type="subcellular location">
    <subcellularLocation>
        <location evidence="2">Nucleus</location>
    </subcellularLocation>
</comment>
<evidence type="ECO:0000256" key="1">
    <source>
        <dbReference type="ARBA" id="ARBA00023242"/>
    </source>
</evidence>
<name>A0A812IH32_9DINO</name>
<accession>A0A812IH32</accession>
<dbReference type="EMBL" id="CAJNDS010000258">
    <property type="protein sequence ID" value="CAE7034918.1"/>
    <property type="molecule type" value="Genomic_DNA"/>
</dbReference>
<organism evidence="6 7">
    <name type="scientific">Symbiodinium natans</name>
    <dbReference type="NCBI Taxonomy" id="878477"/>
    <lineage>
        <taxon>Eukaryota</taxon>
        <taxon>Sar</taxon>
        <taxon>Alveolata</taxon>
        <taxon>Dinophyceae</taxon>
        <taxon>Suessiales</taxon>
        <taxon>Symbiodiniaceae</taxon>
        <taxon>Symbiodinium</taxon>
    </lineage>
</organism>
<protein>
    <submittedName>
        <fullName evidence="6">YAF9 protein</fullName>
    </submittedName>
</protein>
<reference evidence="6" key="1">
    <citation type="submission" date="2021-02" db="EMBL/GenBank/DDBJ databases">
        <authorList>
            <person name="Dougan E. K."/>
            <person name="Rhodes N."/>
            <person name="Thang M."/>
            <person name="Chan C."/>
        </authorList>
    </citation>
    <scope>NUCLEOTIDE SEQUENCE</scope>
</reference>
<dbReference type="PANTHER" id="PTHR10579:SF43">
    <property type="entry name" value="ZINC FINGER (C3HC4-TYPE RING FINGER) FAMILY PROTEIN"/>
    <property type="match status" value="1"/>
</dbReference>
<evidence type="ECO:0000256" key="2">
    <source>
        <dbReference type="PROSITE-ProRule" id="PRU00376"/>
    </source>
</evidence>
<evidence type="ECO:0000259" key="4">
    <source>
        <dbReference type="PROSITE" id="PS50234"/>
    </source>
</evidence>
<dbReference type="Pfam" id="PF03366">
    <property type="entry name" value="YEATS"/>
    <property type="match status" value="1"/>
</dbReference>
<feature type="domain" description="YEATS" evidence="5">
    <location>
        <begin position="162"/>
        <end position="339"/>
    </location>
</feature>
<evidence type="ECO:0000313" key="7">
    <source>
        <dbReference type="Proteomes" id="UP000604046"/>
    </source>
</evidence>
<feature type="domain" description="VWFA" evidence="4">
    <location>
        <begin position="70"/>
        <end position="151"/>
    </location>
</feature>
<dbReference type="OrthoDB" id="654191at2759"/>
<dbReference type="Pfam" id="PF13768">
    <property type="entry name" value="VWA_3"/>
    <property type="match status" value="1"/>
</dbReference>
<feature type="region of interest" description="Disordered" evidence="3">
    <location>
        <begin position="154"/>
        <end position="202"/>
    </location>
</feature>
<gene>
    <name evidence="6" type="primary">YAF9</name>
    <name evidence="6" type="ORF">SNAT2548_LOCUS4217</name>
</gene>
<proteinExistence type="predicted"/>
<dbReference type="Proteomes" id="UP000604046">
    <property type="component" value="Unassembled WGS sequence"/>
</dbReference>
<comment type="caution">
    <text evidence="6">The sequence shown here is derived from an EMBL/GenBank/DDBJ whole genome shotgun (WGS) entry which is preliminary data.</text>
</comment>
<sequence>MTSTDFEVMTNDAGSTLDGWNVVDETAAQSQSLSAEVALERDATVLAAGEMKAVLSVVAPPADGSRAPLHLVAVLDRSGSMSGEKIRLVKQTMTFMLRYLSERDSLGIVEYGSDVKVAAPLTRCDQDGRARLAHALQKIQVTGQTNLSGGLLKGLELHRDGPRSAAPEGQAVQVGNSYRRMSPSEAPARTESGPYGTQAPPEGAERVHEWTMALRLPEGTEGLVKKVVFELHETFRQPVVEVAAPPFQLTRFGWGTFEVGITIHLQDGRELKLSHMLCFDRPESFRTVLLPLKQEPRSSASFWGFGLCGAGVPDAESVDEDHQAVVRSTFLFTDGLANEGIRDTAGICSAATNMLTELRNCRSTISTFGFGANHNAEMLRQLADTAEGTYSHVESEDQIAEAFGEALGGLLSTTHQNVSINLELAPGVDFLRAFTSFPANTNGSRLTVELGDLYAEERRDILVSLGLPAVQGGDAGDGGAAQLQGIGRMEVRGFSIAAKRSERDAKALVVERRSDANSDGPRHAQVERHWIRHLTNEALEAARRAADRGALQQARQLLEDASTSIGASPLVADGDAVSLGLLTDLRDCMDDLRHREAYVQSGSKKMAMINQKHSRQRAANGVDTAVCYSNAVQKEVRAAFKMSIA</sequence>
<dbReference type="PANTHER" id="PTHR10579">
    <property type="entry name" value="CALCIUM-ACTIVATED CHLORIDE CHANNEL REGULATOR"/>
    <property type="match status" value="1"/>
</dbReference>
<dbReference type="PROSITE" id="PS50234">
    <property type="entry name" value="VWFA"/>
    <property type="match status" value="1"/>
</dbReference>
<dbReference type="Gene3D" id="3.40.50.410">
    <property type="entry name" value="von Willebrand factor, type A domain"/>
    <property type="match status" value="2"/>
</dbReference>
<dbReference type="GO" id="GO:0005634">
    <property type="term" value="C:nucleus"/>
    <property type="evidence" value="ECO:0007669"/>
    <property type="project" value="UniProtKB-SubCell"/>
</dbReference>
<dbReference type="Gene3D" id="2.60.40.1970">
    <property type="entry name" value="YEATS domain"/>
    <property type="match status" value="1"/>
</dbReference>
<dbReference type="AlphaFoldDB" id="A0A812IH32"/>
<dbReference type="CDD" id="cd16887">
    <property type="entry name" value="YEATS"/>
    <property type="match status" value="1"/>
</dbReference>